<dbReference type="Gene3D" id="3.40.50.720">
    <property type="entry name" value="NAD(P)-binding Rossmann-like Domain"/>
    <property type="match status" value="2"/>
</dbReference>
<sequence length="336" mass="37159">MADTTTPPEKKTVIVYKRPLAPDLMAQLEQRFTVLDFTCVTDLTEDADFLEALPRAHGLIGASVKLDRELLARAERLEAISSISVGVDNYDIAYLNERDIVLCHTPDVLTETTADTAFLLILSAARRGVELANMVRKGEWTESVKEPQFGVDVHHKTLGIVGMGRIGQAIGRRAKFGFGMTVNYHNRSRHEIVEQELDATWLEFETLLERSDIVCVTVPLSDATRKMFDQKAFETMGAECIFVNISRGGVVDEPALIEALQNGTIRAAGLDVFETEPLPADSPLTRLDNAVTLPHIGSATHETRFAMAELAVQNLIQSLQGDRPQAPYNWDALDRG</sequence>
<comment type="caution">
    <text evidence="6">The sequence shown here is derived from an EMBL/GenBank/DDBJ whole genome shotgun (WGS) entry which is preliminary data.</text>
</comment>
<keyword evidence="2" id="KW-0520">NAD</keyword>
<proteinExistence type="inferred from homology"/>
<dbReference type="InterPro" id="IPR006140">
    <property type="entry name" value="D-isomer_DH_NAD-bd"/>
</dbReference>
<accession>A0ABU1GX55</accession>
<name>A0ABU1GX55_9GAMM</name>
<dbReference type="InterPro" id="IPR029752">
    <property type="entry name" value="D-isomer_DH_CS1"/>
</dbReference>
<feature type="domain" description="D-isomer specific 2-hydroxyacid dehydrogenase catalytic" evidence="4">
    <location>
        <begin position="15"/>
        <end position="327"/>
    </location>
</feature>
<comment type="similarity">
    <text evidence="3">Belongs to the D-isomer specific 2-hydroxyacid dehydrogenase family.</text>
</comment>
<evidence type="ECO:0000313" key="6">
    <source>
        <dbReference type="EMBL" id="MDR5896136.1"/>
    </source>
</evidence>
<dbReference type="PANTHER" id="PTHR10996">
    <property type="entry name" value="2-HYDROXYACID DEHYDROGENASE-RELATED"/>
    <property type="match status" value="1"/>
</dbReference>
<dbReference type="InterPro" id="IPR006139">
    <property type="entry name" value="D-isomer_2_OHA_DH_cat_dom"/>
</dbReference>
<evidence type="ECO:0000256" key="3">
    <source>
        <dbReference type="RuleBase" id="RU003719"/>
    </source>
</evidence>
<dbReference type="SUPFAM" id="SSF51735">
    <property type="entry name" value="NAD(P)-binding Rossmann-fold domains"/>
    <property type="match status" value="1"/>
</dbReference>
<keyword evidence="1 3" id="KW-0560">Oxidoreductase</keyword>
<dbReference type="Pfam" id="PF02826">
    <property type="entry name" value="2-Hacid_dh_C"/>
    <property type="match status" value="1"/>
</dbReference>
<feature type="domain" description="D-isomer specific 2-hydroxyacid dehydrogenase NAD-binding" evidence="5">
    <location>
        <begin position="119"/>
        <end position="297"/>
    </location>
</feature>
<keyword evidence="7" id="KW-1185">Reference proteome</keyword>
<evidence type="ECO:0000259" key="5">
    <source>
        <dbReference type="Pfam" id="PF02826"/>
    </source>
</evidence>
<dbReference type="CDD" id="cd05301">
    <property type="entry name" value="GDH"/>
    <property type="match status" value="1"/>
</dbReference>
<evidence type="ECO:0000313" key="7">
    <source>
        <dbReference type="Proteomes" id="UP001269375"/>
    </source>
</evidence>
<dbReference type="PANTHER" id="PTHR10996:SF283">
    <property type="entry name" value="GLYOXYLATE_HYDROXYPYRUVATE REDUCTASE B"/>
    <property type="match status" value="1"/>
</dbReference>
<dbReference type="GO" id="GO:0016491">
    <property type="term" value="F:oxidoreductase activity"/>
    <property type="evidence" value="ECO:0007669"/>
    <property type="project" value="UniProtKB-KW"/>
</dbReference>
<dbReference type="Pfam" id="PF00389">
    <property type="entry name" value="2-Hacid_dh"/>
    <property type="match status" value="1"/>
</dbReference>
<reference evidence="6 7" key="1">
    <citation type="submission" date="2023-04" db="EMBL/GenBank/DDBJ databases">
        <title>A long-awaited taxogenomic arrangement of the family Halomonadaceae.</title>
        <authorList>
            <person name="De La Haba R."/>
            <person name="Chuvochina M."/>
            <person name="Wittouck S."/>
            <person name="Arahal D.R."/>
            <person name="Sanchez-Porro C."/>
            <person name="Hugenholtz P."/>
            <person name="Ventosa A."/>
        </authorList>
    </citation>
    <scope>NUCLEOTIDE SEQUENCE [LARGE SCALE GENOMIC DNA]</scope>
    <source>
        <strain evidence="6 7">DSM 22428</strain>
    </source>
</reference>
<dbReference type="RefSeq" id="WP_251594534.1">
    <property type="nucleotide sequence ID" value="NZ_JAMLJI010000004.1"/>
</dbReference>
<evidence type="ECO:0000259" key="4">
    <source>
        <dbReference type="Pfam" id="PF00389"/>
    </source>
</evidence>
<dbReference type="InterPro" id="IPR050223">
    <property type="entry name" value="D-isomer_2-hydroxyacid_DH"/>
</dbReference>
<organism evidence="6 7">
    <name type="scientific">Larsenimonas suaedae</name>
    <dbReference type="NCBI Taxonomy" id="1851019"/>
    <lineage>
        <taxon>Bacteria</taxon>
        <taxon>Pseudomonadati</taxon>
        <taxon>Pseudomonadota</taxon>
        <taxon>Gammaproteobacteria</taxon>
        <taxon>Oceanospirillales</taxon>
        <taxon>Halomonadaceae</taxon>
        <taxon>Larsenimonas</taxon>
    </lineage>
</organism>
<evidence type="ECO:0000256" key="2">
    <source>
        <dbReference type="ARBA" id="ARBA00023027"/>
    </source>
</evidence>
<dbReference type="EMBL" id="JARWAO010000004">
    <property type="protein sequence ID" value="MDR5896136.1"/>
    <property type="molecule type" value="Genomic_DNA"/>
</dbReference>
<gene>
    <name evidence="6" type="ORF">QC825_08640</name>
</gene>
<protein>
    <submittedName>
        <fullName evidence="6">D-glycerate dehydrogenase</fullName>
        <ecNumber evidence="6">1.1.1.-</ecNumber>
    </submittedName>
</protein>
<dbReference type="Proteomes" id="UP001269375">
    <property type="component" value="Unassembled WGS sequence"/>
</dbReference>
<dbReference type="PROSITE" id="PS00065">
    <property type="entry name" value="D_2_HYDROXYACID_DH_1"/>
    <property type="match status" value="1"/>
</dbReference>
<dbReference type="SUPFAM" id="SSF52283">
    <property type="entry name" value="Formate/glycerate dehydrogenase catalytic domain-like"/>
    <property type="match status" value="1"/>
</dbReference>
<dbReference type="EC" id="1.1.1.-" evidence="6"/>
<dbReference type="InterPro" id="IPR036291">
    <property type="entry name" value="NAD(P)-bd_dom_sf"/>
</dbReference>
<evidence type="ECO:0000256" key="1">
    <source>
        <dbReference type="ARBA" id="ARBA00023002"/>
    </source>
</evidence>